<dbReference type="GO" id="GO:0005975">
    <property type="term" value="P:carbohydrate metabolic process"/>
    <property type="evidence" value="ECO:0007669"/>
    <property type="project" value="InterPro"/>
</dbReference>
<sequence>MVINKTKEEVRKIVFKFIRLTGLPALSRRFIQKDKVSILLFHDISKETAEKSFDYLTGKYNIIGLYDFIKACEKRDQSMLPKKAMIITLDDGVKRNFELLPVFKKYKIPVTLFLCSSIINTKRHFWFNYSQPGISVTKLKYKTNKEKLEILAKYGFEQKKEYDTPQALTKRQVDKMKGIVNMESHTRFHPCLPKCKPAEAKKEIIESKKILEKEFNLGINAISYPNGDYSEREIAYSKEAGYKCGLTVDFGFNSIKSDLFRLKRLCVNDADDINELIVKASGVWDFFKTLNGKRQKFGWTDNIVQ</sequence>
<dbReference type="InterPro" id="IPR002509">
    <property type="entry name" value="NODB_dom"/>
</dbReference>
<protein>
    <recommendedName>
        <fullName evidence="3">NodB homology domain-containing protein</fullName>
    </recommendedName>
</protein>
<proteinExistence type="predicted"/>
<dbReference type="GO" id="GO:0016810">
    <property type="term" value="F:hydrolase activity, acting on carbon-nitrogen (but not peptide) bonds"/>
    <property type="evidence" value="ECO:0007669"/>
    <property type="project" value="InterPro"/>
</dbReference>
<dbReference type="InterPro" id="IPR011330">
    <property type="entry name" value="Glyco_hydro/deAcase_b/a-brl"/>
</dbReference>
<organism evidence="4">
    <name type="scientific">hydrothermal vent metagenome</name>
    <dbReference type="NCBI Taxonomy" id="652676"/>
    <lineage>
        <taxon>unclassified sequences</taxon>
        <taxon>metagenomes</taxon>
        <taxon>ecological metagenomes</taxon>
    </lineage>
</organism>
<comment type="subcellular location">
    <subcellularLocation>
        <location evidence="1">Secreted</location>
    </subcellularLocation>
</comment>
<dbReference type="AlphaFoldDB" id="A0A3B0UI43"/>
<evidence type="ECO:0000259" key="3">
    <source>
        <dbReference type="PROSITE" id="PS51677"/>
    </source>
</evidence>
<reference evidence="4" key="1">
    <citation type="submission" date="2018-06" db="EMBL/GenBank/DDBJ databases">
        <authorList>
            <person name="Zhirakovskaya E."/>
        </authorList>
    </citation>
    <scope>NUCLEOTIDE SEQUENCE</scope>
</reference>
<dbReference type="Pfam" id="PF01522">
    <property type="entry name" value="Polysacc_deac_1"/>
    <property type="match status" value="1"/>
</dbReference>
<dbReference type="CDD" id="cd10918">
    <property type="entry name" value="CE4_NodB_like_5s_6s"/>
    <property type="match status" value="1"/>
</dbReference>
<evidence type="ECO:0000256" key="2">
    <source>
        <dbReference type="ARBA" id="ARBA00022729"/>
    </source>
</evidence>
<name>A0A3B0UI43_9ZZZZ</name>
<dbReference type="Gene3D" id="3.20.20.370">
    <property type="entry name" value="Glycoside hydrolase/deacetylase"/>
    <property type="match status" value="1"/>
</dbReference>
<dbReference type="PROSITE" id="PS51677">
    <property type="entry name" value="NODB"/>
    <property type="match status" value="1"/>
</dbReference>
<keyword evidence="2" id="KW-0732">Signal</keyword>
<dbReference type="InterPro" id="IPR051398">
    <property type="entry name" value="Polysacch_Deacetylase"/>
</dbReference>
<dbReference type="PANTHER" id="PTHR34216">
    <property type="match status" value="1"/>
</dbReference>
<dbReference type="EMBL" id="UOEP01000206">
    <property type="protein sequence ID" value="VAW24189.1"/>
    <property type="molecule type" value="Genomic_DNA"/>
</dbReference>
<dbReference type="SUPFAM" id="SSF88713">
    <property type="entry name" value="Glycoside hydrolase/deacetylase"/>
    <property type="match status" value="1"/>
</dbReference>
<dbReference type="PANTHER" id="PTHR34216:SF3">
    <property type="entry name" value="POLY-BETA-1,6-N-ACETYL-D-GLUCOSAMINE N-DEACETYLASE"/>
    <property type="match status" value="1"/>
</dbReference>
<evidence type="ECO:0000256" key="1">
    <source>
        <dbReference type="ARBA" id="ARBA00004613"/>
    </source>
</evidence>
<accession>A0A3B0UI43</accession>
<evidence type="ECO:0000313" key="4">
    <source>
        <dbReference type="EMBL" id="VAW24189.1"/>
    </source>
</evidence>
<feature type="domain" description="NodB homology" evidence="3">
    <location>
        <begin position="83"/>
        <end position="305"/>
    </location>
</feature>
<gene>
    <name evidence="4" type="ORF">MNBD_BACTEROID01-1603</name>
</gene>
<dbReference type="GO" id="GO:0005576">
    <property type="term" value="C:extracellular region"/>
    <property type="evidence" value="ECO:0007669"/>
    <property type="project" value="UniProtKB-SubCell"/>
</dbReference>